<evidence type="ECO:0008006" key="9">
    <source>
        <dbReference type="Google" id="ProtNLM"/>
    </source>
</evidence>
<dbReference type="SUPFAM" id="SSF52833">
    <property type="entry name" value="Thioredoxin-like"/>
    <property type="match status" value="1"/>
</dbReference>
<organism evidence="7 8">
    <name type="scientific">Durusdinium trenchii</name>
    <dbReference type="NCBI Taxonomy" id="1381693"/>
    <lineage>
        <taxon>Eukaryota</taxon>
        <taxon>Sar</taxon>
        <taxon>Alveolata</taxon>
        <taxon>Dinophyceae</taxon>
        <taxon>Suessiales</taxon>
        <taxon>Symbiodiniaceae</taxon>
        <taxon>Durusdinium</taxon>
    </lineage>
</organism>
<dbReference type="InterPro" id="IPR017937">
    <property type="entry name" value="Thioredoxin_CS"/>
</dbReference>
<comment type="caution">
    <text evidence="7">The sequence shown here is derived from an EMBL/GenBank/DDBJ whole genome shotgun (WGS) entry which is preliminary data.</text>
</comment>
<keyword evidence="2" id="KW-0040">ANK repeat</keyword>
<dbReference type="PROSITE" id="PS50088">
    <property type="entry name" value="ANK_REPEAT"/>
    <property type="match status" value="1"/>
</dbReference>
<dbReference type="Gene3D" id="1.25.40.20">
    <property type="entry name" value="Ankyrin repeat-containing domain"/>
    <property type="match status" value="2"/>
</dbReference>
<name>A0ABP0KAV2_9DINO</name>
<evidence type="ECO:0000256" key="4">
    <source>
        <dbReference type="SAM" id="MobiDB-lite"/>
    </source>
</evidence>
<gene>
    <name evidence="7" type="ORF">CCMP2556_LOCUS15313</name>
</gene>
<feature type="domain" description="Thioredoxin" evidence="6">
    <location>
        <begin position="212"/>
        <end position="339"/>
    </location>
</feature>
<dbReference type="InterPro" id="IPR036249">
    <property type="entry name" value="Thioredoxin-like_sf"/>
</dbReference>
<dbReference type="PROSITE" id="PS00194">
    <property type="entry name" value="THIOREDOXIN_1"/>
    <property type="match status" value="1"/>
</dbReference>
<feature type="domain" description="RING-type" evidence="5">
    <location>
        <begin position="892"/>
        <end position="937"/>
    </location>
</feature>
<dbReference type="InterPro" id="IPR002110">
    <property type="entry name" value="Ankyrin_rpt"/>
</dbReference>
<dbReference type="Gene3D" id="3.40.30.10">
    <property type="entry name" value="Glutaredoxin"/>
    <property type="match status" value="1"/>
</dbReference>
<dbReference type="Pfam" id="PF00023">
    <property type="entry name" value="Ank"/>
    <property type="match status" value="1"/>
</dbReference>
<comment type="similarity">
    <text evidence="1">Belongs to the protein disulfide isomerase family.</text>
</comment>
<evidence type="ECO:0000313" key="8">
    <source>
        <dbReference type="Proteomes" id="UP001642484"/>
    </source>
</evidence>
<evidence type="ECO:0000313" key="7">
    <source>
        <dbReference type="EMBL" id="CAK9023687.1"/>
    </source>
</evidence>
<feature type="region of interest" description="Disordered" evidence="4">
    <location>
        <begin position="56"/>
        <end position="85"/>
    </location>
</feature>
<dbReference type="SUPFAM" id="SSF57850">
    <property type="entry name" value="RING/U-box"/>
    <property type="match status" value="1"/>
</dbReference>
<dbReference type="EMBL" id="CAXAMN010008002">
    <property type="protein sequence ID" value="CAK9023687.1"/>
    <property type="molecule type" value="Genomic_DNA"/>
</dbReference>
<dbReference type="PROSITE" id="PS51352">
    <property type="entry name" value="THIOREDOXIN_2"/>
    <property type="match status" value="1"/>
</dbReference>
<dbReference type="SUPFAM" id="SSF48403">
    <property type="entry name" value="Ankyrin repeat"/>
    <property type="match status" value="1"/>
</dbReference>
<keyword evidence="3" id="KW-0479">Metal-binding</keyword>
<accession>A0ABP0KAV2</accession>
<feature type="repeat" description="ANK" evidence="2">
    <location>
        <begin position="714"/>
        <end position="746"/>
    </location>
</feature>
<dbReference type="Gene3D" id="3.30.40.10">
    <property type="entry name" value="Zinc/RING finger domain, C3HC4 (zinc finger)"/>
    <property type="match status" value="1"/>
</dbReference>
<feature type="compositionally biased region" description="Acidic residues" evidence="4">
    <location>
        <begin position="66"/>
        <end position="80"/>
    </location>
</feature>
<keyword evidence="8" id="KW-1185">Reference proteome</keyword>
<dbReference type="SMART" id="SM00184">
    <property type="entry name" value="RING"/>
    <property type="match status" value="1"/>
</dbReference>
<dbReference type="Pfam" id="PF13639">
    <property type="entry name" value="zf-RING_2"/>
    <property type="match status" value="1"/>
</dbReference>
<dbReference type="InterPro" id="IPR013766">
    <property type="entry name" value="Thioredoxin_domain"/>
</dbReference>
<dbReference type="PROSITE" id="PS50089">
    <property type="entry name" value="ZF_RING_2"/>
    <property type="match status" value="1"/>
</dbReference>
<proteinExistence type="inferred from homology"/>
<dbReference type="PROSITE" id="PS50297">
    <property type="entry name" value="ANK_REP_REGION"/>
    <property type="match status" value="1"/>
</dbReference>
<dbReference type="SMART" id="SM00248">
    <property type="entry name" value="ANK"/>
    <property type="match status" value="4"/>
</dbReference>
<sequence>MYLKFVEIICDVDRKKASFHVGSKKDSLQEVKTLELPYDEEVRLAVTGWSGTRVRLEPPQKWMGGEESDSDSDSNAEEDDRFSNTCGNVVQPSTWHVATICVDLEKRQEMQIILDGEQHLVARDPNLFAPEGLFSIDAVEGLVLFGRRRAGKIAEREWRLGGHLRQMRMESKFLNIAEAWGQQLPKGVWGCRTCGSRSAADVRICWSCHTARQKSASRPPNDADPRHDGLTVLVADSFKDLVLESKEHVFVLLYAPWCEACQEVKPHWRKLAKMLKGSSKIRIAMMDSDENDAPSRFFPESFIPNVKLFLAGKKGKPLACNSRERTFESYVKFLEEHTSVSLESAAEEFYPQYCEVNGVPALVEELRQAAMIQELKLMQWRRPPLQTLASFLYSYLLDPNVHSSVPITPISDAIPEDESHLVAAPEPSPQLQRGPTAPEAARRLLATPQSAEPPRLVRHVSQPSAPALSRGVSGQRSPPLLLSRVISTPLEQVADPHKLEEELKRAHLSELLDKELQTELKKAQPDNVRDFVRNFCLRMATPKFQHRLFFNARLGVSWRMAPPATLITSATRIFRCLRRWVRRELARIGRKPREMDLAWAEARIAPMTAAALRSNWRRVEDAICKETSREAGVSALQILLERGFDPNAAPFRVSPLLLAALAGNLHAAQFLYVRGADMHQGGGVSQHQQLLPIDGASACGFIRLVAFFRENGSTGARALHFAASGGHLDVCKYLLATGVSPDLKADKGLSAFTLAMLCGECLAALVLLPHCSPANLEEALPGEVCWRVGLAGGSTVLHLAAHLGGTRERLLAPILERCPVLLNRANWAQEIPAMLAPAMMRPTLQPRSLHAFEALGACPEGAGVEDRIKVATAGVLGEDASATDDQLKGEMCVICMEGPSDGDTPFTRLYCGHCFHRGCLGGWRAEGQNGASCPACRKPLPEPTARAEAGGITLLELATLGNDNNFASLLLSVGAGGKATKSSEITSLMWAAASEGPCTTNLYLRMGLWNFERTSSFEPTPWHGYLQPSACRRPPARARIGRQLNDTIPCSIILVGALELHIWLGEFVDVYFKVV</sequence>
<evidence type="ECO:0000256" key="1">
    <source>
        <dbReference type="ARBA" id="ARBA00006347"/>
    </source>
</evidence>
<dbReference type="PANTHER" id="PTHR18929">
    <property type="entry name" value="PROTEIN DISULFIDE ISOMERASE"/>
    <property type="match status" value="1"/>
</dbReference>
<reference evidence="7 8" key="1">
    <citation type="submission" date="2024-02" db="EMBL/GenBank/DDBJ databases">
        <authorList>
            <person name="Chen Y."/>
            <person name="Shah S."/>
            <person name="Dougan E. K."/>
            <person name="Thang M."/>
            <person name="Chan C."/>
        </authorList>
    </citation>
    <scope>NUCLEOTIDE SEQUENCE [LARGE SCALE GENOMIC DNA]</scope>
</reference>
<protein>
    <recommendedName>
        <fullName evidence="9">Anaphase-promoting complex subunit 11</fullName>
    </recommendedName>
</protein>
<keyword evidence="3" id="KW-0863">Zinc-finger</keyword>
<dbReference type="Proteomes" id="UP001642484">
    <property type="component" value="Unassembled WGS sequence"/>
</dbReference>
<evidence type="ECO:0000259" key="5">
    <source>
        <dbReference type="PROSITE" id="PS50089"/>
    </source>
</evidence>
<dbReference type="Pfam" id="PF00085">
    <property type="entry name" value="Thioredoxin"/>
    <property type="match status" value="1"/>
</dbReference>
<evidence type="ECO:0000256" key="2">
    <source>
        <dbReference type="PROSITE-ProRule" id="PRU00023"/>
    </source>
</evidence>
<dbReference type="InterPro" id="IPR013083">
    <property type="entry name" value="Znf_RING/FYVE/PHD"/>
</dbReference>
<dbReference type="InterPro" id="IPR001841">
    <property type="entry name" value="Znf_RING"/>
</dbReference>
<dbReference type="InterPro" id="IPR036770">
    <property type="entry name" value="Ankyrin_rpt-contain_sf"/>
</dbReference>
<keyword evidence="3" id="KW-0862">Zinc</keyword>
<evidence type="ECO:0000259" key="6">
    <source>
        <dbReference type="PROSITE" id="PS51352"/>
    </source>
</evidence>
<evidence type="ECO:0000256" key="3">
    <source>
        <dbReference type="PROSITE-ProRule" id="PRU00175"/>
    </source>
</evidence>